<dbReference type="PANTHER" id="PTHR28067">
    <property type="entry name" value="DNA REPLICATION REGULATOR SLD3"/>
    <property type="match status" value="1"/>
</dbReference>
<dbReference type="Pfam" id="PF08639">
    <property type="entry name" value="Sld3_STD"/>
    <property type="match status" value="1"/>
</dbReference>
<accession>A0A0G2FWJ3</accession>
<gene>
    <name evidence="3" type="ORF">UCRPC4_g05998</name>
</gene>
<proteinExistence type="predicted"/>
<dbReference type="PANTHER" id="PTHR28067:SF1">
    <property type="entry name" value="DNA REPLICATION REGULATOR SLD3"/>
    <property type="match status" value="1"/>
</dbReference>
<name>A0A0G2FWJ3_PHACM</name>
<sequence length="853" mass="94873">MLIQIGWLVERGREKTMARIHQLSLQKTPESTPVALNTICPLSRFSFPLAWLDTSGGATLFPSGNVCQLGSQLDTPYDGAFSVLAVKHVATEDLFLLEKLEKDIYTSIKLADWITETMIKNVRDGKPHGPILQRVLAAQAMNDRLKERNRKTRELSAGSLLQPGPPPKQPKMKKGAMARMAILPHADSQQTKSQISAGSRKLASPDIESSAASTALGQRSEPCASREELTNVPTSAPPQNVDQGKTVVQEATDDADALLEKLHSRYLETLYTSKTSVAYFAKGPLARARAAFSKSQAVEGSQILSDPSQLAQFYRDSIISLRKMDLKYKETLVKSIQKNDEADSARYRKRKKTQPKIGKDGLYPDEAEFVQRWWQSTVPDLAGTSSEAELQRLKDLSTELRSRETQLQILIILEAMILEMPSEANVKRESEEPDLKNIPTKKKQDLRTHLDLLVDRLCIWQTVSFEEFTNDKAAGKKTNDKLRDFCSDVIIPFYASKLPDRCKALCKKLGGPSDISPNRPRAPLDKSSSASRVLPGMEVKRSRPTSLQRALTEDVSRSRPPSLPSLKRESSERPLSRSGLHAKLMENRQIDLFAAAKQQESKTKKLQALAEQKKQLDAAISMLRKPNRGVVAKSIVEEVEQRQQISKDNRGIKGIQVMATPRKRKANELQADSQLPEAEVAPEIFAVPLSTVRSKARQTASMPDHSIQETPSHGESRRWESIPSSTSLHQTNLAPCTMPTKSSKYRSLPPTFVAVTPTMSRTSDQQLEPHGSIEATPDASRISGTPIAQIRNTPLTTKLRMTKSQKPVEFTPLKKAEGIAMEAFMSAPEVKKTPTTDDDIYTRLGWMDDGFDL</sequence>
<dbReference type="EMBL" id="LCWF01000166">
    <property type="protein sequence ID" value="KKY16193.1"/>
    <property type="molecule type" value="Genomic_DNA"/>
</dbReference>
<dbReference type="Gene3D" id="1.20.58.2130">
    <property type="match status" value="1"/>
</dbReference>
<feature type="region of interest" description="Disordered" evidence="1">
    <location>
        <begin position="148"/>
        <end position="246"/>
    </location>
</feature>
<dbReference type="GO" id="GO:0031261">
    <property type="term" value="C:DNA replication preinitiation complex"/>
    <property type="evidence" value="ECO:0007669"/>
    <property type="project" value="TreeGrafter"/>
</dbReference>
<feature type="domain" description="DNA replication regulator Sld3 C-terminal" evidence="2">
    <location>
        <begin position="258"/>
        <end position="712"/>
    </location>
</feature>
<feature type="compositionally biased region" description="Polar residues" evidence="1">
    <location>
        <begin position="722"/>
        <end position="733"/>
    </location>
</feature>
<organism evidence="3 4">
    <name type="scientific">Phaeomoniella chlamydospora</name>
    <name type="common">Phaeoacremonium chlamydosporum</name>
    <dbReference type="NCBI Taxonomy" id="158046"/>
    <lineage>
        <taxon>Eukaryota</taxon>
        <taxon>Fungi</taxon>
        <taxon>Dikarya</taxon>
        <taxon>Ascomycota</taxon>
        <taxon>Pezizomycotina</taxon>
        <taxon>Eurotiomycetes</taxon>
        <taxon>Chaetothyriomycetidae</taxon>
        <taxon>Phaeomoniellales</taxon>
        <taxon>Phaeomoniellaceae</taxon>
        <taxon>Phaeomoniella</taxon>
    </lineage>
</organism>
<feature type="compositionally biased region" description="Basic and acidic residues" evidence="1">
    <location>
        <begin position="566"/>
        <end position="575"/>
    </location>
</feature>
<keyword evidence="4" id="KW-1185">Reference proteome</keyword>
<reference evidence="3 4" key="1">
    <citation type="submission" date="2015-05" db="EMBL/GenBank/DDBJ databases">
        <title>Distinctive expansion of gene families associated with plant cell wall degradation and secondary metabolism in the genomes of grapevine trunk pathogens.</title>
        <authorList>
            <person name="Lawrence D.P."/>
            <person name="Travadon R."/>
            <person name="Rolshausen P.E."/>
            <person name="Baumgartner K."/>
        </authorList>
    </citation>
    <scope>NUCLEOTIDE SEQUENCE [LARGE SCALE GENOMIC DNA]</scope>
    <source>
        <strain evidence="3">UCRPC4</strain>
    </source>
</reference>
<feature type="region of interest" description="Disordered" evidence="1">
    <location>
        <begin position="509"/>
        <end position="576"/>
    </location>
</feature>
<feature type="region of interest" description="Disordered" evidence="1">
    <location>
        <begin position="695"/>
        <end position="733"/>
    </location>
</feature>
<evidence type="ECO:0000259" key="2">
    <source>
        <dbReference type="Pfam" id="PF08639"/>
    </source>
</evidence>
<dbReference type="OrthoDB" id="15567at2759"/>
<dbReference type="AlphaFoldDB" id="A0A0G2FWJ3"/>
<feature type="compositionally biased region" description="Polar residues" evidence="1">
    <location>
        <begin position="231"/>
        <end position="243"/>
    </location>
</feature>
<dbReference type="InterPro" id="IPR013948">
    <property type="entry name" value="DNA_replication_reg_Sld3_C"/>
</dbReference>
<reference evidence="3 4" key="2">
    <citation type="submission" date="2015-05" db="EMBL/GenBank/DDBJ databases">
        <authorList>
            <person name="Morales-Cruz A."/>
            <person name="Amrine K.C."/>
            <person name="Cantu D."/>
        </authorList>
    </citation>
    <scope>NUCLEOTIDE SEQUENCE [LARGE SCALE GENOMIC DNA]</scope>
    <source>
        <strain evidence="3">UCRPC4</strain>
    </source>
</reference>
<evidence type="ECO:0000313" key="4">
    <source>
        <dbReference type="Proteomes" id="UP000053317"/>
    </source>
</evidence>
<dbReference type="InterPro" id="IPR042511">
    <property type="entry name" value="Sld3"/>
</dbReference>
<dbReference type="Proteomes" id="UP000053317">
    <property type="component" value="Unassembled WGS sequence"/>
</dbReference>
<dbReference type="GO" id="GO:0006270">
    <property type="term" value="P:DNA replication initiation"/>
    <property type="evidence" value="ECO:0007669"/>
    <property type="project" value="InterPro"/>
</dbReference>
<evidence type="ECO:0000313" key="3">
    <source>
        <dbReference type="EMBL" id="KKY16193.1"/>
    </source>
</evidence>
<protein>
    <recommendedName>
        <fullName evidence="2">DNA replication regulator Sld3 C-terminal domain-containing protein</fullName>
    </recommendedName>
</protein>
<evidence type="ECO:0000256" key="1">
    <source>
        <dbReference type="SAM" id="MobiDB-lite"/>
    </source>
</evidence>
<comment type="caution">
    <text evidence="3">The sequence shown here is derived from an EMBL/GenBank/DDBJ whole genome shotgun (WGS) entry which is preliminary data.</text>
</comment>
<feature type="compositionally biased region" description="Polar residues" evidence="1">
    <location>
        <begin position="187"/>
        <end position="197"/>
    </location>
</feature>
<feature type="region of interest" description="Disordered" evidence="1">
    <location>
        <begin position="760"/>
        <end position="780"/>
    </location>
</feature>